<evidence type="ECO:0000313" key="2">
    <source>
        <dbReference type="Proteomes" id="UP000001025"/>
    </source>
</evidence>
<keyword evidence="2" id="KW-1185">Reference proteome</keyword>
<accession>Q7UJA5</accession>
<dbReference type="Proteomes" id="UP000001025">
    <property type="component" value="Chromosome"/>
</dbReference>
<dbReference type="InParanoid" id="Q7UJA5"/>
<dbReference type="HOGENOM" id="CLU_3358127_0_0_0"/>
<name>Q7UJA5_RHOBA</name>
<dbReference type="AlphaFoldDB" id="Q7UJA5"/>
<dbReference type="STRING" id="243090.RB12020"/>
<dbReference type="EnsemblBacteria" id="CAD77353">
    <property type="protein sequence ID" value="CAD77353"/>
    <property type="gene ID" value="RB12020"/>
</dbReference>
<protein>
    <submittedName>
        <fullName evidence="1">Uncharacterized protein</fullName>
    </submittedName>
</protein>
<dbReference type="EMBL" id="BX294154">
    <property type="protein sequence ID" value="CAD77353.1"/>
    <property type="molecule type" value="Genomic_DNA"/>
</dbReference>
<sequence>MTIDGLGSPSYSVIGVHSMKGLNSDHLPLYQTPRRH</sequence>
<proteinExistence type="predicted"/>
<reference evidence="1 2" key="1">
    <citation type="journal article" date="2003" name="Proc. Natl. Acad. Sci. U.S.A.">
        <title>Complete genome sequence of the marine planctomycete Pirellula sp. strain 1.</title>
        <authorList>
            <person name="Gloeckner F.O."/>
            <person name="Kube M."/>
            <person name="Bauer M."/>
            <person name="Teeling H."/>
            <person name="Lombardot T."/>
            <person name="Ludwig W."/>
            <person name="Gade D."/>
            <person name="Beck A."/>
            <person name="Borzym K."/>
            <person name="Heitmann K."/>
            <person name="Rabus R."/>
            <person name="Schlesner H."/>
            <person name="Amann R."/>
            <person name="Reinhardt R."/>
        </authorList>
    </citation>
    <scope>NUCLEOTIDE SEQUENCE [LARGE SCALE GENOMIC DNA]</scope>
    <source>
        <strain evidence="2">DSM 10527 / NCIMB 13988 / SH1</strain>
    </source>
</reference>
<dbReference type="KEGG" id="rba:RB12020"/>
<gene>
    <name evidence="1" type="ordered locus">RB12020</name>
</gene>
<evidence type="ECO:0000313" key="1">
    <source>
        <dbReference type="EMBL" id="CAD77353.1"/>
    </source>
</evidence>
<organism evidence="1 2">
    <name type="scientific">Rhodopirellula baltica (strain DSM 10527 / NCIMB 13988 / SH1)</name>
    <dbReference type="NCBI Taxonomy" id="243090"/>
    <lineage>
        <taxon>Bacteria</taxon>
        <taxon>Pseudomonadati</taxon>
        <taxon>Planctomycetota</taxon>
        <taxon>Planctomycetia</taxon>
        <taxon>Pirellulales</taxon>
        <taxon>Pirellulaceae</taxon>
        <taxon>Rhodopirellula</taxon>
    </lineage>
</organism>